<name>A0ACB8CP01_DERSI</name>
<comment type="caution">
    <text evidence="1">The sequence shown here is derived from an EMBL/GenBank/DDBJ whole genome shotgun (WGS) entry which is preliminary data.</text>
</comment>
<evidence type="ECO:0000313" key="1">
    <source>
        <dbReference type="EMBL" id="KAH7948747.1"/>
    </source>
</evidence>
<keyword evidence="2" id="KW-1185">Reference proteome</keyword>
<accession>A0ACB8CP01</accession>
<dbReference type="EMBL" id="CM023474">
    <property type="protein sequence ID" value="KAH7948747.1"/>
    <property type="molecule type" value="Genomic_DNA"/>
</dbReference>
<evidence type="ECO:0000313" key="2">
    <source>
        <dbReference type="Proteomes" id="UP000821865"/>
    </source>
</evidence>
<reference evidence="1" key="1">
    <citation type="submission" date="2020-05" db="EMBL/GenBank/DDBJ databases">
        <title>Large-scale comparative analyses of tick genomes elucidate their genetic diversity and vector capacities.</title>
        <authorList>
            <person name="Jia N."/>
            <person name="Wang J."/>
            <person name="Shi W."/>
            <person name="Du L."/>
            <person name="Sun Y."/>
            <person name="Zhan W."/>
            <person name="Jiang J."/>
            <person name="Wang Q."/>
            <person name="Zhang B."/>
            <person name="Ji P."/>
            <person name="Sakyi L.B."/>
            <person name="Cui X."/>
            <person name="Yuan T."/>
            <person name="Jiang B."/>
            <person name="Yang W."/>
            <person name="Lam T.T.-Y."/>
            <person name="Chang Q."/>
            <person name="Ding S."/>
            <person name="Wang X."/>
            <person name="Zhu J."/>
            <person name="Ruan X."/>
            <person name="Zhao L."/>
            <person name="Wei J."/>
            <person name="Que T."/>
            <person name="Du C."/>
            <person name="Cheng J."/>
            <person name="Dai P."/>
            <person name="Han X."/>
            <person name="Huang E."/>
            <person name="Gao Y."/>
            <person name="Liu J."/>
            <person name="Shao H."/>
            <person name="Ye R."/>
            <person name="Li L."/>
            <person name="Wei W."/>
            <person name="Wang X."/>
            <person name="Wang C."/>
            <person name="Yang T."/>
            <person name="Huo Q."/>
            <person name="Li W."/>
            <person name="Guo W."/>
            <person name="Chen H."/>
            <person name="Zhou L."/>
            <person name="Ni X."/>
            <person name="Tian J."/>
            <person name="Zhou Y."/>
            <person name="Sheng Y."/>
            <person name="Liu T."/>
            <person name="Pan Y."/>
            <person name="Xia L."/>
            <person name="Li J."/>
            <person name="Zhao F."/>
            <person name="Cao W."/>
        </authorList>
    </citation>
    <scope>NUCLEOTIDE SEQUENCE</scope>
    <source>
        <strain evidence="1">Dsil-2018</strain>
    </source>
</reference>
<dbReference type="Proteomes" id="UP000821865">
    <property type="component" value="Chromosome 5"/>
</dbReference>
<protein>
    <submittedName>
        <fullName evidence="1">Uncharacterized protein</fullName>
    </submittedName>
</protein>
<gene>
    <name evidence="1" type="ORF">HPB49_001799</name>
</gene>
<proteinExistence type="predicted"/>
<sequence length="154" mass="17043">MGQYASYTAAFKLKAAEYLRPSGMANVLLVVTSALTRFVSCTGETSSCQWLQFAYEVINFHCFVTRICEEKGFLLLRIRNADQTPLNVNMPRSTTVKHKGAPNVPIHTSGKPASLMIDPNPNWAPSRLLEHSNGAGLGIKSTAWYKRAKDQPVK</sequence>
<organism evidence="1 2">
    <name type="scientific">Dermacentor silvarum</name>
    <name type="common">Tick</name>
    <dbReference type="NCBI Taxonomy" id="543639"/>
    <lineage>
        <taxon>Eukaryota</taxon>
        <taxon>Metazoa</taxon>
        <taxon>Ecdysozoa</taxon>
        <taxon>Arthropoda</taxon>
        <taxon>Chelicerata</taxon>
        <taxon>Arachnida</taxon>
        <taxon>Acari</taxon>
        <taxon>Parasitiformes</taxon>
        <taxon>Ixodida</taxon>
        <taxon>Ixodoidea</taxon>
        <taxon>Ixodidae</taxon>
        <taxon>Rhipicephalinae</taxon>
        <taxon>Dermacentor</taxon>
    </lineage>
</organism>